<dbReference type="CDD" id="cd01065">
    <property type="entry name" value="NAD_bind_Shikimate_DH"/>
    <property type="match status" value="1"/>
</dbReference>
<dbReference type="Pfam" id="PF01488">
    <property type="entry name" value="Shikimate_DH"/>
    <property type="match status" value="1"/>
</dbReference>
<keyword evidence="5 8" id="KW-0560">Oxidoreductase</keyword>
<gene>
    <name evidence="8 12" type="primary">aroE</name>
    <name evidence="12" type="ORF">EBX29_02080</name>
</gene>
<keyword evidence="3 8" id="KW-0028">Amino-acid biosynthesis</keyword>
<dbReference type="Proteomes" id="UP000699985">
    <property type="component" value="Unassembled WGS sequence"/>
</dbReference>
<keyword evidence="9" id="KW-0812">Transmembrane</keyword>
<feature type="binding site" evidence="8">
    <location>
        <begin position="127"/>
        <end position="131"/>
    </location>
    <ligand>
        <name>NADP(+)</name>
        <dbReference type="ChEBI" id="CHEBI:58349"/>
    </ligand>
</feature>
<evidence type="ECO:0000313" key="13">
    <source>
        <dbReference type="Proteomes" id="UP000699985"/>
    </source>
</evidence>
<keyword evidence="9" id="KW-1133">Transmembrane helix</keyword>
<feature type="binding site" evidence="8">
    <location>
        <position position="89"/>
    </location>
    <ligand>
        <name>shikimate</name>
        <dbReference type="ChEBI" id="CHEBI:36208"/>
    </ligand>
</feature>
<dbReference type="SUPFAM" id="SSF51735">
    <property type="entry name" value="NAD(P)-binding Rossmann-fold domains"/>
    <property type="match status" value="1"/>
</dbReference>
<comment type="catalytic activity">
    <reaction evidence="7 8">
        <text>shikimate + NADP(+) = 3-dehydroshikimate + NADPH + H(+)</text>
        <dbReference type="Rhea" id="RHEA:17737"/>
        <dbReference type="ChEBI" id="CHEBI:15378"/>
        <dbReference type="ChEBI" id="CHEBI:16630"/>
        <dbReference type="ChEBI" id="CHEBI:36208"/>
        <dbReference type="ChEBI" id="CHEBI:57783"/>
        <dbReference type="ChEBI" id="CHEBI:58349"/>
        <dbReference type="EC" id="1.1.1.25"/>
    </reaction>
</comment>
<dbReference type="InterPro" id="IPR013708">
    <property type="entry name" value="Shikimate_DH-bd_N"/>
</dbReference>
<keyword evidence="9" id="KW-0472">Membrane</keyword>
<dbReference type="HAMAP" id="MF_00222">
    <property type="entry name" value="Shikimate_DH_AroE"/>
    <property type="match status" value="1"/>
</dbReference>
<feature type="binding site" evidence="8">
    <location>
        <begin position="151"/>
        <end position="156"/>
    </location>
    <ligand>
        <name>NADP(+)</name>
        <dbReference type="ChEBI" id="CHEBI:58349"/>
    </ligand>
</feature>
<evidence type="ECO:0000256" key="8">
    <source>
        <dbReference type="HAMAP-Rule" id="MF_00222"/>
    </source>
</evidence>
<dbReference type="GO" id="GO:0050661">
    <property type="term" value="F:NADP binding"/>
    <property type="evidence" value="ECO:0007669"/>
    <property type="project" value="InterPro"/>
</dbReference>
<comment type="caution">
    <text evidence="8">Lacks conserved residue(s) required for the propagation of feature annotation.</text>
</comment>
<feature type="domain" description="Quinate/shikimate 5-dehydrogenase/glutamyl-tRNA reductase" evidence="10">
    <location>
        <begin position="119"/>
        <end position="191"/>
    </location>
</feature>
<feature type="domain" description="Shikimate dehydrogenase substrate binding N-terminal" evidence="11">
    <location>
        <begin position="9"/>
        <end position="91"/>
    </location>
</feature>
<evidence type="ECO:0000259" key="10">
    <source>
        <dbReference type="Pfam" id="PF01488"/>
    </source>
</evidence>
<protein>
    <recommendedName>
        <fullName evidence="2 8">Shikimate dehydrogenase (NADP(+))</fullName>
        <shortName evidence="8">SDH</shortName>
        <ecNumber evidence="2 8">1.1.1.25</ecNumber>
    </recommendedName>
</protein>
<dbReference type="EMBL" id="RGMI01000075">
    <property type="protein sequence ID" value="NCU50547.1"/>
    <property type="molecule type" value="Genomic_DNA"/>
</dbReference>
<comment type="similarity">
    <text evidence="8">Belongs to the shikimate dehydrogenase family.</text>
</comment>
<dbReference type="InterPro" id="IPR022893">
    <property type="entry name" value="Shikimate_DH_fam"/>
</dbReference>
<evidence type="ECO:0000256" key="7">
    <source>
        <dbReference type="ARBA" id="ARBA00049442"/>
    </source>
</evidence>
<feature type="binding site" evidence="8">
    <location>
        <position position="246"/>
    </location>
    <ligand>
        <name>shikimate</name>
        <dbReference type="ChEBI" id="CHEBI:36208"/>
    </ligand>
</feature>
<comment type="caution">
    <text evidence="12">The sequence shown here is derived from an EMBL/GenBank/DDBJ whole genome shotgun (WGS) entry which is preliminary data.</text>
</comment>
<dbReference type="GO" id="GO:0019632">
    <property type="term" value="P:shikimate metabolic process"/>
    <property type="evidence" value="ECO:0007669"/>
    <property type="project" value="InterPro"/>
</dbReference>
<dbReference type="GO" id="GO:0009423">
    <property type="term" value="P:chorismate biosynthetic process"/>
    <property type="evidence" value="ECO:0007669"/>
    <property type="project" value="UniProtKB-UniRule"/>
</dbReference>
<evidence type="ECO:0000256" key="6">
    <source>
        <dbReference type="ARBA" id="ARBA00023141"/>
    </source>
</evidence>
<feature type="binding site" evidence="8">
    <location>
        <position position="216"/>
    </location>
    <ligand>
        <name>NADP(+)</name>
        <dbReference type="ChEBI" id="CHEBI:58349"/>
    </ligand>
</feature>
<name>A0A966HL76_9PROT</name>
<evidence type="ECO:0000256" key="5">
    <source>
        <dbReference type="ARBA" id="ARBA00023002"/>
    </source>
</evidence>
<dbReference type="InterPro" id="IPR011342">
    <property type="entry name" value="Shikimate_DH"/>
</dbReference>
<dbReference type="InterPro" id="IPR006151">
    <property type="entry name" value="Shikm_DH/Glu-tRNA_Rdtase"/>
</dbReference>
<reference evidence="12" key="1">
    <citation type="submission" date="2018-10" db="EMBL/GenBank/DDBJ databases">
        <title>Iterative Subtractive Binning of Freshwater Chronoseries Metagenomes Recovers Nearly Complete Genomes from over Four Hundred Novel Species.</title>
        <authorList>
            <person name="Rodriguez-R L.M."/>
            <person name="Tsementzi D."/>
            <person name="Luo C."/>
            <person name="Konstantinidis K.T."/>
        </authorList>
    </citation>
    <scope>NUCLEOTIDE SEQUENCE</scope>
    <source>
        <strain evidence="12">WB8_1A_003</strain>
    </source>
</reference>
<dbReference type="Pfam" id="PF08501">
    <property type="entry name" value="Shikimate_dh_N"/>
    <property type="match status" value="1"/>
</dbReference>
<accession>A0A966HL76</accession>
<dbReference type="NCBIfam" id="TIGR00507">
    <property type="entry name" value="aroE"/>
    <property type="match status" value="1"/>
</dbReference>
<feature type="binding site" evidence="8">
    <location>
        <position position="239"/>
    </location>
    <ligand>
        <name>NADP(+)</name>
        <dbReference type="ChEBI" id="CHEBI:58349"/>
    </ligand>
</feature>
<dbReference type="AlphaFoldDB" id="A0A966HL76"/>
<proteinExistence type="inferred from homology"/>
<feature type="binding site" evidence="8">
    <location>
        <begin position="17"/>
        <end position="19"/>
    </location>
    <ligand>
        <name>shikimate</name>
        <dbReference type="ChEBI" id="CHEBI:36208"/>
    </ligand>
</feature>
<evidence type="ECO:0000256" key="2">
    <source>
        <dbReference type="ARBA" id="ARBA00012962"/>
    </source>
</evidence>
<evidence type="ECO:0000256" key="1">
    <source>
        <dbReference type="ARBA" id="ARBA00004871"/>
    </source>
</evidence>
<dbReference type="GO" id="GO:0008652">
    <property type="term" value="P:amino acid biosynthetic process"/>
    <property type="evidence" value="ECO:0007669"/>
    <property type="project" value="UniProtKB-KW"/>
</dbReference>
<feature type="binding site" evidence="8">
    <location>
        <position position="64"/>
    </location>
    <ligand>
        <name>shikimate</name>
        <dbReference type="ChEBI" id="CHEBI:36208"/>
    </ligand>
</feature>
<dbReference type="SUPFAM" id="SSF53223">
    <property type="entry name" value="Aminoacid dehydrogenase-like, N-terminal domain"/>
    <property type="match status" value="1"/>
</dbReference>
<feature type="transmembrane region" description="Helical" evidence="9">
    <location>
        <begin position="123"/>
        <end position="140"/>
    </location>
</feature>
<dbReference type="GO" id="GO:0009073">
    <property type="term" value="P:aromatic amino acid family biosynthetic process"/>
    <property type="evidence" value="ECO:0007669"/>
    <property type="project" value="UniProtKB-KW"/>
</dbReference>
<keyword evidence="6 8" id="KW-0057">Aromatic amino acid biosynthesis</keyword>
<dbReference type="PANTHER" id="PTHR21089">
    <property type="entry name" value="SHIKIMATE DEHYDROGENASE"/>
    <property type="match status" value="1"/>
</dbReference>
<evidence type="ECO:0000256" key="4">
    <source>
        <dbReference type="ARBA" id="ARBA00022857"/>
    </source>
</evidence>
<evidence type="ECO:0000256" key="9">
    <source>
        <dbReference type="SAM" id="Phobius"/>
    </source>
</evidence>
<organism evidence="12 13">
    <name type="scientific">Candidatus Fonsibacter lacus</name>
    <dbReference type="NCBI Taxonomy" id="2576439"/>
    <lineage>
        <taxon>Bacteria</taxon>
        <taxon>Pseudomonadati</taxon>
        <taxon>Pseudomonadota</taxon>
        <taxon>Alphaproteobacteria</taxon>
        <taxon>Candidatus Pelagibacterales</taxon>
        <taxon>Candidatus Pelagibacterales incertae sedis</taxon>
        <taxon>Candidatus Fonsibacter</taxon>
    </lineage>
</organism>
<comment type="pathway">
    <text evidence="1 8">Metabolic intermediate biosynthesis; chorismate biosynthesis; chorismate from D-erythrose 4-phosphate and phosphoenolpyruvate: step 4/7.</text>
</comment>
<evidence type="ECO:0000256" key="3">
    <source>
        <dbReference type="ARBA" id="ARBA00022605"/>
    </source>
</evidence>
<dbReference type="PANTHER" id="PTHR21089:SF1">
    <property type="entry name" value="BIFUNCTIONAL 3-DEHYDROQUINATE DEHYDRATASE_SHIKIMATE DEHYDROGENASE, CHLOROPLASTIC"/>
    <property type="match status" value="1"/>
</dbReference>
<dbReference type="InterPro" id="IPR036291">
    <property type="entry name" value="NAD(P)-bd_dom_sf"/>
</dbReference>
<dbReference type="Gene3D" id="3.40.50.10860">
    <property type="entry name" value="Leucine Dehydrogenase, chain A, domain 1"/>
    <property type="match status" value="1"/>
</dbReference>
<dbReference type="EC" id="1.1.1.25" evidence="2 8"/>
<dbReference type="Gene3D" id="3.40.50.720">
    <property type="entry name" value="NAD(P)-binding Rossmann-like Domain"/>
    <property type="match status" value="1"/>
</dbReference>
<feature type="active site" description="Proton acceptor" evidence="8">
    <location>
        <position position="68"/>
    </location>
</feature>
<dbReference type="InterPro" id="IPR046346">
    <property type="entry name" value="Aminoacid_DH-like_N_sf"/>
</dbReference>
<dbReference type="GO" id="GO:0005829">
    <property type="term" value="C:cytosol"/>
    <property type="evidence" value="ECO:0007669"/>
    <property type="project" value="TreeGrafter"/>
</dbReference>
<comment type="subunit">
    <text evidence="8">Homodimer.</text>
</comment>
<dbReference type="GO" id="GO:0004764">
    <property type="term" value="F:shikimate 3-dehydrogenase (NADP+) activity"/>
    <property type="evidence" value="ECO:0007669"/>
    <property type="project" value="UniProtKB-UniRule"/>
</dbReference>
<feature type="binding site" evidence="8">
    <location>
        <position position="218"/>
    </location>
    <ligand>
        <name>shikimate</name>
        <dbReference type="ChEBI" id="CHEBI:36208"/>
    </ligand>
</feature>
<feature type="binding site" evidence="8">
    <location>
        <position position="104"/>
    </location>
    <ligand>
        <name>shikimate</name>
        <dbReference type="ChEBI" id="CHEBI:36208"/>
    </ligand>
</feature>
<keyword evidence="4 8" id="KW-0521">NADP</keyword>
<evidence type="ECO:0000259" key="11">
    <source>
        <dbReference type="Pfam" id="PF08501"/>
    </source>
</evidence>
<evidence type="ECO:0000313" key="12">
    <source>
        <dbReference type="EMBL" id="NCU50547.1"/>
    </source>
</evidence>
<comment type="function">
    <text evidence="8">Involved in the biosynthesis of the chorismate, which leads to the biosynthesis of aromatic amino acids. Catalyzes the reversible NADPH linked reduction of 3-dehydroshikimate (DHSA) to yield shikimate (SA).</text>
</comment>
<sequence length="275" mass="31806">MKNKKNFLVIGNPIKHSLSPLLHNYWFYKNKMNYVYKKLKINQAGIKKILNKLRKKELDGINVTIPFKRSIIKYLNTLKGDALKTSSVNTVYLNKKKLVGDNTDVYGFSSGVIKKIKNKIKTAGIIGAGGVTSSIILALIQKGVKKIYITNRTFSKLKTFKKKFKKVIYPVRWDNRYKAFGNVQILINVTSLGMLGKKDLKFDFSIFNKKINVVDIVYNPENTRFLKDARKNGHKTFTGMDMFIYQAQKAFYIWNKKKPKITKDLYKKLRTKING</sequence>